<reference evidence="2 3" key="1">
    <citation type="submission" date="2020-08" db="EMBL/GenBank/DDBJ databases">
        <title>Genomic Encyclopedia of Type Strains, Phase IV (KMG-V): Genome sequencing to study the core and pangenomes of soil and plant-associated prokaryotes.</title>
        <authorList>
            <person name="Whitman W."/>
        </authorList>
    </citation>
    <scope>NUCLEOTIDE SEQUENCE [LARGE SCALE GENOMIC DNA]</scope>
    <source>
        <strain evidence="2 3">X5P3</strain>
    </source>
</reference>
<evidence type="ECO:0000313" key="3">
    <source>
        <dbReference type="Proteomes" id="UP000584867"/>
    </source>
</evidence>
<name>A0A7W7ZUR1_9BACT</name>
<evidence type="ECO:0008006" key="4">
    <source>
        <dbReference type="Google" id="ProtNLM"/>
    </source>
</evidence>
<dbReference type="EMBL" id="JACHIO010000023">
    <property type="protein sequence ID" value="MBB5066074.1"/>
    <property type="molecule type" value="Genomic_DNA"/>
</dbReference>
<comment type="caution">
    <text evidence="2">The sequence shown here is derived from an EMBL/GenBank/DDBJ whole genome shotgun (WGS) entry which is preliminary data.</text>
</comment>
<gene>
    <name evidence="2" type="ORF">HDF15_004446</name>
</gene>
<sequence>MKIPVLMLKRICISQSFRPAALALLLASLAAVSGCSSGSSVSDIVVKPITFTDENGTPLKSPPVSLTTSHGTYVDVTLTNDPQLLGADWSAYCGSALPPGAPLPPGQTQDQSCGTFTPAHTISGPLPSYVTSGAGYVAFYTAPPATPKLGTVTLYAISTSDHSKFSSTTLTIGGLPISVGFAPAPLATLRAGTTTQLRVVLNNDVTDAGVNWTVICGSSDCGSFNPAKTTSAVDTVYTAPATVPEGDIVKVTATSIADPTKAVVATITID</sequence>
<feature type="signal peptide" evidence="1">
    <location>
        <begin position="1"/>
        <end position="30"/>
    </location>
</feature>
<keyword evidence="1" id="KW-0732">Signal</keyword>
<protein>
    <recommendedName>
        <fullName evidence="4">CARDB domain-containing protein</fullName>
    </recommendedName>
</protein>
<proteinExistence type="predicted"/>
<organism evidence="2 3">
    <name type="scientific">Granulicella mallensis</name>
    <dbReference type="NCBI Taxonomy" id="940614"/>
    <lineage>
        <taxon>Bacteria</taxon>
        <taxon>Pseudomonadati</taxon>
        <taxon>Acidobacteriota</taxon>
        <taxon>Terriglobia</taxon>
        <taxon>Terriglobales</taxon>
        <taxon>Acidobacteriaceae</taxon>
        <taxon>Granulicella</taxon>
    </lineage>
</organism>
<dbReference type="PROSITE" id="PS51257">
    <property type="entry name" value="PROKAR_LIPOPROTEIN"/>
    <property type="match status" value="1"/>
</dbReference>
<evidence type="ECO:0000313" key="2">
    <source>
        <dbReference type="EMBL" id="MBB5066074.1"/>
    </source>
</evidence>
<dbReference type="AlphaFoldDB" id="A0A7W7ZUR1"/>
<feature type="chain" id="PRO_5031266454" description="CARDB domain-containing protein" evidence="1">
    <location>
        <begin position="31"/>
        <end position="270"/>
    </location>
</feature>
<dbReference type="Proteomes" id="UP000584867">
    <property type="component" value="Unassembled WGS sequence"/>
</dbReference>
<evidence type="ECO:0000256" key="1">
    <source>
        <dbReference type="SAM" id="SignalP"/>
    </source>
</evidence>
<accession>A0A7W7ZUR1</accession>